<sequence>MAVKGKAARRRSLPRSFSVAVLMGLLRVPVRAWLKSCSAGAEPGRQSRGEVDGLGRYMRRLNPLIRVWVWVEYWHDEWGITAASVERGLVGVIGRHSPSPDRALRPGLLLIERLMLSRRWIGRSLRQHKGRFGVNGVGPDLMGVDVGAGEKASNRYWMEGRATYQTSVTLLATVSVFRSGLLILASPCTDHHIPTAFTLELARYVRLALLTRLLDLREQCRGMETRLQSVGLEDRFVFRLEEFHCGLSESLPWLPFLWTCLDEKTAKVDGTHKVCVEAVFPPPLFLLASCRQAIHLEHIKLKVVHESSRRRREYTEMVGAEQFIIKDATTTVKGNPAASADRFPSIRKPLSCSPTQRKLNAKLNAALSDGALWLP</sequence>
<dbReference type="Proteomes" id="UP000076532">
    <property type="component" value="Unassembled WGS sequence"/>
</dbReference>
<accession>A0A166B4Y9</accession>
<organism evidence="1 2">
    <name type="scientific">Athelia psychrophila</name>
    <dbReference type="NCBI Taxonomy" id="1759441"/>
    <lineage>
        <taxon>Eukaryota</taxon>
        <taxon>Fungi</taxon>
        <taxon>Dikarya</taxon>
        <taxon>Basidiomycota</taxon>
        <taxon>Agaricomycotina</taxon>
        <taxon>Agaricomycetes</taxon>
        <taxon>Agaricomycetidae</taxon>
        <taxon>Atheliales</taxon>
        <taxon>Atheliaceae</taxon>
        <taxon>Athelia</taxon>
    </lineage>
</organism>
<proteinExistence type="predicted"/>
<dbReference type="EMBL" id="KV417650">
    <property type="protein sequence ID" value="KZP12283.1"/>
    <property type="molecule type" value="Genomic_DNA"/>
</dbReference>
<evidence type="ECO:0000313" key="2">
    <source>
        <dbReference type="Proteomes" id="UP000076532"/>
    </source>
</evidence>
<gene>
    <name evidence="1" type="ORF">FIBSPDRAFT_898368</name>
</gene>
<name>A0A166B4Y9_9AGAM</name>
<protein>
    <submittedName>
        <fullName evidence="1">Uncharacterized protein</fullName>
    </submittedName>
</protein>
<evidence type="ECO:0000313" key="1">
    <source>
        <dbReference type="EMBL" id="KZP12283.1"/>
    </source>
</evidence>
<reference evidence="1 2" key="1">
    <citation type="journal article" date="2016" name="Mol. Biol. Evol.">
        <title>Comparative Genomics of Early-Diverging Mushroom-Forming Fungi Provides Insights into the Origins of Lignocellulose Decay Capabilities.</title>
        <authorList>
            <person name="Nagy L.G."/>
            <person name="Riley R."/>
            <person name="Tritt A."/>
            <person name="Adam C."/>
            <person name="Daum C."/>
            <person name="Floudas D."/>
            <person name="Sun H."/>
            <person name="Yadav J.S."/>
            <person name="Pangilinan J."/>
            <person name="Larsson K.H."/>
            <person name="Matsuura K."/>
            <person name="Barry K."/>
            <person name="Labutti K."/>
            <person name="Kuo R."/>
            <person name="Ohm R.A."/>
            <person name="Bhattacharya S.S."/>
            <person name="Shirouzu T."/>
            <person name="Yoshinaga Y."/>
            <person name="Martin F.M."/>
            <person name="Grigoriev I.V."/>
            <person name="Hibbett D.S."/>
        </authorList>
    </citation>
    <scope>NUCLEOTIDE SEQUENCE [LARGE SCALE GENOMIC DNA]</scope>
    <source>
        <strain evidence="1 2">CBS 109695</strain>
    </source>
</reference>
<keyword evidence="2" id="KW-1185">Reference proteome</keyword>
<dbReference type="AlphaFoldDB" id="A0A166B4Y9"/>